<evidence type="ECO:0000256" key="3">
    <source>
        <dbReference type="ARBA" id="ARBA00022801"/>
    </source>
</evidence>
<evidence type="ECO:0000313" key="6">
    <source>
        <dbReference type="EMBL" id="VDP39526.1"/>
    </source>
</evidence>
<reference evidence="8" key="1">
    <citation type="submission" date="2016-06" db="UniProtKB">
        <authorList>
            <consortium name="WormBaseParasite"/>
        </authorList>
    </citation>
    <scope>IDENTIFICATION</scope>
</reference>
<evidence type="ECO:0000313" key="7">
    <source>
        <dbReference type="Proteomes" id="UP000270296"/>
    </source>
</evidence>
<dbReference type="Pfam" id="PF00112">
    <property type="entry name" value="Peptidase_C1"/>
    <property type="match status" value="1"/>
</dbReference>
<dbReference type="CDD" id="cd02620">
    <property type="entry name" value="Peptidase_C1A_CathepsinB"/>
    <property type="match status" value="1"/>
</dbReference>
<dbReference type="GO" id="GO:0008234">
    <property type="term" value="F:cysteine-type peptidase activity"/>
    <property type="evidence" value="ECO:0007669"/>
    <property type="project" value="UniProtKB-KW"/>
</dbReference>
<evidence type="ECO:0000256" key="2">
    <source>
        <dbReference type="ARBA" id="ARBA00022670"/>
    </source>
</evidence>
<keyword evidence="7" id="KW-1185">Reference proteome</keyword>
<dbReference type="InterPro" id="IPR025660">
    <property type="entry name" value="Pept_his_AS"/>
</dbReference>
<keyword evidence="3" id="KW-0378">Hydrolase</keyword>
<dbReference type="WBParaSite" id="SBAD_0001176301-mRNA-1">
    <property type="protein sequence ID" value="SBAD_0001176301-mRNA-1"/>
    <property type="gene ID" value="SBAD_0001176301"/>
</dbReference>
<name>A0A183J679_9BILA</name>
<evidence type="ECO:0000259" key="5">
    <source>
        <dbReference type="SMART" id="SM00645"/>
    </source>
</evidence>
<accession>A0A183J679</accession>
<dbReference type="Gene3D" id="3.90.70.10">
    <property type="entry name" value="Cysteine proteinases"/>
    <property type="match status" value="1"/>
</dbReference>
<dbReference type="PROSITE" id="PS00639">
    <property type="entry name" value="THIOL_PROTEASE_HIS"/>
    <property type="match status" value="1"/>
</dbReference>
<proteinExistence type="inferred from homology"/>
<dbReference type="OrthoDB" id="640249at2759"/>
<dbReference type="InterPro" id="IPR038765">
    <property type="entry name" value="Papain-like_cys_pep_sf"/>
</dbReference>
<evidence type="ECO:0000313" key="8">
    <source>
        <dbReference type="WBParaSite" id="SBAD_0001176301-mRNA-1"/>
    </source>
</evidence>
<dbReference type="SUPFAM" id="SSF54001">
    <property type="entry name" value="Cysteine proteinases"/>
    <property type="match status" value="1"/>
</dbReference>
<dbReference type="EMBL" id="UZAM01015541">
    <property type="protein sequence ID" value="VDP39526.1"/>
    <property type="molecule type" value="Genomic_DNA"/>
</dbReference>
<sequence>MHDTFRKLSKEQLRQMLGSIPNEADYKAAPAEEVELLDETDIPKEFDARQQWPYCRSIRLIRDQANCGSCWAVSAASVMSDRVCIATYGIVQPYISDENILSCCTSGGHGCHGGDPLSAFKYWKQGIPNGGPYNTTNGCQPYTKCWEGCPGGTPACMGHKCIPEFPYSYNSSLYYGATWYWIQSMERAQQDIMKYGPIDATFHVYEDLYYYKSGVYKHTTGKHEGSHAVRVIGWGEENGVPYWLITNSWGPYWGDNGLFKILRGQDECAIESYLTTGTSTL</sequence>
<dbReference type="InterPro" id="IPR000668">
    <property type="entry name" value="Peptidase_C1A_C"/>
</dbReference>
<dbReference type="Proteomes" id="UP000270296">
    <property type="component" value="Unassembled WGS sequence"/>
</dbReference>
<dbReference type="InterPro" id="IPR000169">
    <property type="entry name" value="Pept_cys_AS"/>
</dbReference>
<protein>
    <submittedName>
        <fullName evidence="8">Pept_C1 domain-containing protein</fullName>
    </submittedName>
</protein>
<reference evidence="6 7" key="2">
    <citation type="submission" date="2018-11" db="EMBL/GenBank/DDBJ databases">
        <authorList>
            <consortium name="Pathogen Informatics"/>
        </authorList>
    </citation>
    <scope>NUCLEOTIDE SEQUENCE [LARGE SCALE GENOMIC DNA]</scope>
</reference>
<evidence type="ECO:0000256" key="4">
    <source>
        <dbReference type="ARBA" id="ARBA00022807"/>
    </source>
</evidence>
<dbReference type="AlphaFoldDB" id="A0A183J679"/>
<dbReference type="PANTHER" id="PTHR12411">
    <property type="entry name" value="CYSTEINE PROTEASE FAMILY C1-RELATED"/>
    <property type="match status" value="1"/>
</dbReference>
<dbReference type="SMART" id="SM00645">
    <property type="entry name" value="Pept_C1"/>
    <property type="match status" value="1"/>
</dbReference>
<evidence type="ECO:0000256" key="1">
    <source>
        <dbReference type="ARBA" id="ARBA00008455"/>
    </source>
</evidence>
<dbReference type="InterPro" id="IPR013128">
    <property type="entry name" value="Peptidase_C1A"/>
</dbReference>
<dbReference type="GO" id="GO:0006508">
    <property type="term" value="P:proteolysis"/>
    <property type="evidence" value="ECO:0007669"/>
    <property type="project" value="UniProtKB-KW"/>
</dbReference>
<gene>
    <name evidence="6" type="ORF">SBAD_LOCUS11377</name>
</gene>
<organism evidence="8">
    <name type="scientific">Soboliphyme baturini</name>
    <dbReference type="NCBI Taxonomy" id="241478"/>
    <lineage>
        <taxon>Eukaryota</taxon>
        <taxon>Metazoa</taxon>
        <taxon>Ecdysozoa</taxon>
        <taxon>Nematoda</taxon>
        <taxon>Enoplea</taxon>
        <taxon>Dorylaimia</taxon>
        <taxon>Dioctophymatida</taxon>
        <taxon>Dioctophymatoidea</taxon>
        <taxon>Soboliphymatidae</taxon>
        <taxon>Soboliphyme</taxon>
    </lineage>
</organism>
<keyword evidence="4" id="KW-0788">Thiol protease</keyword>
<dbReference type="PRINTS" id="PR00705">
    <property type="entry name" value="PAPAIN"/>
</dbReference>
<feature type="domain" description="Peptidase C1A papain C-terminal" evidence="5">
    <location>
        <begin position="42"/>
        <end position="278"/>
    </location>
</feature>
<keyword evidence="2" id="KW-0645">Protease</keyword>
<comment type="similarity">
    <text evidence="1">Belongs to the peptidase C1 family.</text>
</comment>
<dbReference type="PROSITE" id="PS00139">
    <property type="entry name" value="THIOL_PROTEASE_CYS"/>
    <property type="match status" value="1"/>
</dbReference>